<feature type="transmembrane region" description="Helical" evidence="7">
    <location>
        <begin position="109"/>
        <end position="126"/>
    </location>
</feature>
<keyword evidence="3" id="KW-1003">Cell membrane</keyword>
<evidence type="ECO:0000256" key="7">
    <source>
        <dbReference type="RuleBase" id="RU365041"/>
    </source>
</evidence>
<keyword evidence="4 7" id="KW-0812">Transmembrane</keyword>
<feature type="domain" description="MgtC/SapB/SrpB/YhiD N-terminal" evidence="8">
    <location>
        <begin position="50"/>
        <end position="178"/>
    </location>
</feature>
<evidence type="ECO:0000256" key="3">
    <source>
        <dbReference type="ARBA" id="ARBA00022475"/>
    </source>
</evidence>
<dbReference type="PRINTS" id="PR01837">
    <property type="entry name" value="MGTCSAPBPROT"/>
</dbReference>
<comment type="caution">
    <text evidence="9">The sequence shown here is derived from an EMBL/GenBank/DDBJ whole genome shotgun (WGS) entry which is preliminary data.</text>
</comment>
<name>A0A840I118_9PROT</name>
<dbReference type="Proteomes" id="UP000563524">
    <property type="component" value="Unassembled WGS sequence"/>
</dbReference>
<dbReference type="Pfam" id="PF02308">
    <property type="entry name" value="MgtC"/>
    <property type="match status" value="1"/>
</dbReference>
<evidence type="ECO:0000313" key="10">
    <source>
        <dbReference type="Proteomes" id="UP000563524"/>
    </source>
</evidence>
<evidence type="ECO:0000256" key="6">
    <source>
        <dbReference type="ARBA" id="ARBA00023136"/>
    </source>
</evidence>
<comment type="similarity">
    <text evidence="2 7">Belongs to the MgtC/SapB family.</text>
</comment>
<dbReference type="InterPro" id="IPR049177">
    <property type="entry name" value="MgtC_SapB_SrpB_YhiD_N"/>
</dbReference>
<keyword evidence="10" id="KW-1185">Reference proteome</keyword>
<evidence type="ECO:0000256" key="2">
    <source>
        <dbReference type="ARBA" id="ARBA00009298"/>
    </source>
</evidence>
<dbReference type="GO" id="GO:0005886">
    <property type="term" value="C:plasma membrane"/>
    <property type="evidence" value="ECO:0007669"/>
    <property type="project" value="UniProtKB-SubCell"/>
</dbReference>
<dbReference type="AlphaFoldDB" id="A0A840I118"/>
<feature type="transmembrane region" description="Helical" evidence="7">
    <location>
        <begin position="157"/>
        <end position="174"/>
    </location>
</feature>
<proteinExistence type="inferred from homology"/>
<gene>
    <name evidence="9" type="ORF">GGQ59_000473</name>
</gene>
<organism evidence="9 10">
    <name type="scientific">Parvularcula dongshanensis</name>
    <dbReference type="NCBI Taxonomy" id="1173995"/>
    <lineage>
        <taxon>Bacteria</taxon>
        <taxon>Pseudomonadati</taxon>
        <taxon>Pseudomonadota</taxon>
        <taxon>Alphaproteobacteria</taxon>
        <taxon>Parvularculales</taxon>
        <taxon>Parvularculaceae</taxon>
        <taxon>Parvularcula</taxon>
    </lineage>
</organism>
<dbReference type="PANTHER" id="PTHR33778">
    <property type="entry name" value="PROTEIN MGTC"/>
    <property type="match status" value="1"/>
</dbReference>
<evidence type="ECO:0000313" key="9">
    <source>
        <dbReference type="EMBL" id="MBB4657973.1"/>
    </source>
</evidence>
<accession>A0A840I118</accession>
<protein>
    <recommendedName>
        <fullName evidence="7">Protein MgtC</fullName>
    </recommendedName>
</protein>
<evidence type="ECO:0000256" key="1">
    <source>
        <dbReference type="ARBA" id="ARBA00004651"/>
    </source>
</evidence>
<evidence type="ECO:0000259" key="8">
    <source>
        <dbReference type="Pfam" id="PF02308"/>
    </source>
</evidence>
<dbReference type="EMBL" id="JACHOB010000001">
    <property type="protein sequence ID" value="MBB4657973.1"/>
    <property type="molecule type" value="Genomic_DNA"/>
</dbReference>
<dbReference type="PANTHER" id="PTHR33778:SF1">
    <property type="entry name" value="MAGNESIUM TRANSPORTER YHID-RELATED"/>
    <property type="match status" value="1"/>
</dbReference>
<evidence type="ECO:0000256" key="5">
    <source>
        <dbReference type="ARBA" id="ARBA00022989"/>
    </source>
</evidence>
<evidence type="ECO:0000256" key="4">
    <source>
        <dbReference type="ARBA" id="ARBA00022692"/>
    </source>
</evidence>
<keyword evidence="7" id="KW-0997">Cell inner membrane</keyword>
<keyword evidence="6 7" id="KW-0472">Membrane</keyword>
<keyword evidence="5 7" id="KW-1133">Transmembrane helix</keyword>
<dbReference type="InterPro" id="IPR003416">
    <property type="entry name" value="MgtC/SapB/SrpB/YhiD_fam"/>
</dbReference>
<dbReference type="RefSeq" id="WP_183815464.1">
    <property type="nucleotide sequence ID" value="NZ_JACHOB010000001.1"/>
</dbReference>
<sequence>MRSLFGKTSRTELDREAWCQGYEVTRRGLSIEAFGYTQSELGLIPTAVRLLLAAALSGALGLERERRERPAGLRTYMLTALAACLFTLMTLEISLGFTRDDMVVADPVRIVNAVTAGVAFLAAGTIISRGRQVVGLTTGAGMWMSGAIGVAAGLGHYPAAAMTCVLTLAVLIGLRRIETGSTKHDEKARGD</sequence>
<feature type="transmembrane region" description="Helical" evidence="7">
    <location>
        <begin position="75"/>
        <end position="97"/>
    </location>
</feature>
<feature type="transmembrane region" description="Helical" evidence="7">
    <location>
        <begin position="133"/>
        <end position="151"/>
    </location>
</feature>
<comment type="subcellular location">
    <subcellularLocation>
        <location evidence="7">Cell inner membrane</location>
        <topology evidence="7">Multi-pass membrane protein</topology>
    </subcellularLocation>
    <subcellularLocation>
        <location evidence="1">Cell membrane</location>
        <topology evidence="1">Multi-pass membrane protein</topology>
    </subcellularLocation>
</comment>
<reference evidence="9 10" key="1">
    <citation type="submission" date="2020-08" db="EMBL/GenBank/DDBJ databases">
        <title>Genomic Encyclopedia of Type Strains, Phase IV (KMG-IV): sequencing the most valuable type-strain genomes for metagenomic binning, comparative biology and taxonomic classification.</title>
        <authorList>
            <person name="Goeker M."/>
        </authorList>
    </citation>
    <scope>NUCLEOTIDE SEQUENCE [LARGE SCALE GENOMIC DNA]</scope>
    <source>
        <strain evidence="9 10">DSM 102850</strain>
    </source>
</reference>